<dbReference type="InterPro" id="IPR051691">
    <property type="entry name" value="Metab_Enz_Cyan_OpOx_G3PDH"/>
</dbReference>
<dbReference type="PRINTS" id="PR00411">
    <property type="entry name" value="PNDRDTASEI"/>
</dbReference>
<feature type="domain" description="FAD/NAD(P)-binding" evidence="2">
    <location>
        <begin position="7"/>
        <end position="306"/>
    </location>
</feature>
<evidence type="ECO:0000259" key="2">
    <source>
        <dbReference type="Pfam" id="PF07992"/>
    </source>
</evidence>
<gene>
    <name evidence="3" type="ORF">ADN00_04530</name>
</gene>
<dbReference type="RefSeq" id="WP_075061767.1">
    <property type="nucleotide sequence ID" value="NZ_LGCL01000015.1"/>
</dbReference>
<dbReference type="GO" id="GO:0016491">
    <property type="term" value="F:oxidoreductase activity"/>
    <property type="evidence" value="ECO:0007669"/>
    <property type="project" value="UniProtKB-KW"/>
</dbReference>
<dbReference type="OrthoDB" id="9776839at2"/>
<comment type="caution">
    <text evidence="3">The sequence shown here is derived from an EMBL/GenBank/DDBJ whole genome shotgun (WGS) entry which is preliminary data.</text>
</comment>
<organism evidence="3 4">
    <name type="scientific">Ornatilinea apprima</name>
    <dbReference type="NCBI Taxonomy" id="1134406"/>
    <lineage>
        <taxon>Bacteria</taxon>
        <taxon>Bacillati</taxon>
        <taxon>Chloroflexota</taxon>
        <taxon>Anaerolineae</taxon>
        <taxon>Anaerolineales</taxon>
        <taxon>Anaerolineaceae</taxon>
        <taxon>Ornatilinea</taxon>
    </lineage>
</organism>
<dbReference type="PATRIC" id="fig|1134406.4.peg.264"/>
<keyword evidence="4" id="KW-1185">Reference proteome</keyword>
<dbReference type="PRINTS" id="PR00368">
    <property type="entry name" value="FADPNR"/>
</dbReference>
<keyword evidence="1" id="KW-0560">Oxidoreductase</keyword>
<evidence type="ECO:0000256" key="1">
    <source>
        <dbReference type="ARBA" id="ARBA00023002"/>
    </source>
</evidence>
<dbReference type="Proteomes" id="UP000050417">
    <property type="component" value="Unassembled WGS sequence"/>
</dbReference>
<evidence type="ECO:0000313" key="4">
    <source>
        <dbReference type="Proteomes" id="UP000050417"/>
    </source>
</evidence>
<dbReference type="PANTHER" id="PTHR42949">
    <property type="entry name" value="ANAEROBIC GLYCEROL-3-PHOSPHATE DEHYDROGENASE SUBUNIT B"/>
    <property type="match status" value="1"/>
</dbReference>
<dbReference type="EMBL" id="LGCL01000015">
    <property type="protein sequence ID" value="KPL79131.1"/>
    <property type="molecule type" value="Genomic_DNA"/>
</dbReference>
<protein>
    <submittedName>
        <fullName evidence="3">Pyridine nucleotide-disulfide oxidoreductase</fullName>
    </submittedName>
</protein>
<name>A0A0P6X7Y3_9CHLR</name>
<proteinExistence type="predicted"/>
<dbReference type="AlphaFoldDB" id="A0A0P6X7Y3"/>
<dbReference type="PANTHER" id="PTHR42949:SF3">
    <property type="entry name" value="ANAEROBIC GLYCEROL-3-PHOSPHATE DEHYDROGENASE SUBUNIT B"/>
    <property type="match status" value="1"/>
</dbReference>
<dbReference type="Pfam" id="PF07992">
    <property type="entry name" value="Pyr_redox_2"/>
    <property type="match status" value="1"/>
</dbReference>
<dbReference type="SUPFAM" id="SSF51905">
    <property type="entry name" value="FAD/NAD(P)-binding domain"/>
    <property type="match status" value="1"/>
</dbReference>
<accession>A0A0P6X7Y3</accession>
<dbReference type="STRING" id="1134406.ADN00_04530"/>
<dbReference type="InterPro" id="IPR023753">
    <property type="entry name" value="FAD/NAD-binding_dom"/>
</dbReference>
<evidence type="ECO:0000313" key="3">
    <source>
        <dbReference type="EMBL" id="KPL79131.1"/>
    </source>
</evidence>
<sequence>MAIKDLYDVVVIGSGPGGLAAAISAKKAGADDVLIIERDVELGGILLQCIHNGFGVEIFKEDLPGPGYAQRFINEALSLGVETMLDTMVLDVTPHRKIYVSSKTYGFKVIQARAIVLAMGCRERTRSQIRLPGTRPAGVYTAGTAQRFTNVEGFMPGKKYVILGSGDIGMIMARRLTFEGAKVERVLEIMPFLTGLTRNFVQCLQDYDIPLQLQHTIKRIIGNDRVEAIEAVRVDDKWNMVPGSEEIIPCDTLLLSVGLIPENELSRMAGVQIDPVTGGPYVDETFQTNVPGIFAAGNVVHVYDLVDWVTEAGFAAGDGAGKFAVSQKKKAAQSIGLLAGNNIRYVVPHRIEKESLQDEPIKLQMRVRQPMEEPVWVEVHDGENLITRRGERYVRPGEMVTVTLKPKDFDAIRNTDRLTVQVVTR</sequence>
<dbReference type="InterPro" id="IPR036188">
    <property type="entry name" value="FAD/NAD-bd_sf"/>
</dbReference>
<dbReference type="Gene3D" id="3.50.50.60">
    <property type="entry name" value="FAD/NAD(P)-binding domain"/>
    <property type="match status" value="2"/>
</dbReference>
<reference evidence="3 4" key="1">
    <citation type="submission" date="2015-07" db="EMBL/GenBank/DDBJ databases">
        <title>Genome sequence of Ornatilinea apprima DSM 23815.</title>
        <authorList>
            <person name="Hemp J."/>
            <person name="Ward L.M."/>
            <person name="Pace L.A."/>
            <person name="Fischer W.W."/>
        </authorList>
    </citation>
    <scope>NUCLEOTIDE SEQUENCE [LARGE SCALE GENOMIC DNA]</scope>
    <source>
        <strain evidence="3 4">P3M-1</strain>
    </source>
</reference>